<keyword evidence="4 7" id="KW-0812">Transmembrane</keyword>
<dbReference type="Proteomes" id="UP000260363">
    <property type="component" value="Chromosome"/>
</dbReference>
<dbReference type="Pfam" id="PF02472">
    <property type="entry name" value="ExbD"/>
    <property type="match status" value="1"/>
</dbReference>
<dbReference type="STRING" id="83560.NC80_04470"/>
<dbReference type="EMBL" id="CP007217">
    <property type="protein sequence ID" value="AJR10951.1"/>
    <property type="molecule type" value="Genomic_DNA"/>
</dbReference>
<comment type="similarity">
    <text evidence="2 7">Belongs to the ExbD/TolR family.</text>
</comment>
<keyword evidence="6 8" id="KW-0472">Membrane</keyword>
<accession>A0A069ZN20</accession>
<organism evidence="9 10">
    <name type="scientific">Chlamydia muridarum</name>
    <dbReference type="NCBI Taxonomy" id="83560"/>
    <lineage>
        <taxon>Bacteria</taxon>
        <taxon>Pseudomonadati</taxon>
        <taxon>Chlamydiota</taxon>
        <taxon>Chlamydiia</taxon>
        <taxon>Chlamydiales</taxon>
        <taxon>Chlamydiaceae</taxon>
        <taxon>Chlamydia/Chlamydophila group</taxon>
        <taxon>Chlamydia</taxon>
    </lineage>
</organism>
<dbReference type="PATRIC" id="fig|83560.10.peg.915"/>
<keyword evidence="7" id="KW-0813">Transport</keyword>
<dbReference type="PANTHER" id="PTHR30558:SF7">
    <property type="entry name" value="TOL-PAL SYSTEM PROTEIN TOLR"/>
    <property type="match status" value="1"/>
</dbReference>
<evidence type="ECO:0000313" key="9">
    <source>
        <dbReference type="EMBL" id="AJR10951.1"/>
    </source>
</evidence>
<dbReference type="RefSeq" id="WP_010231850.1">
    <property type="nucleotide sequence ID" value="NZ_CP007217.1"/>
</dbReference>
<evidence type="ECO:0000313" key="10">
    <source>
        <dbReference type="Proteomes" id="UP000260363"/>
    </source>
</evidence>
<evidence type="ECO:0000256" key="6">
    <source>
        <dbReference type="ARBA" id="ARBA00023136"/>
    </source>
</evidence>
<evidence type="ECO:0000256" key="2">
    <source>
        <dbReference type="ARBA" id="ARBA00005811"/>
    </source>
</evidence>
<feature type="transmembrane region" description="Helical" evidence="8">
    <location>
        <begin position="20"/>
        <end position="38"/>
    </location>
</feature>
<dbReference type="AlphaFoldDB" id="A0A069ZN20"/>
<comment type="subcellular location">
    <subcellularLocation>
        <location evidence="1">Cell membrane</location>
        <topology evidence="1">Single-pass membrane protein</topology>
    </subcellularLocation>
    <subcellularLocation>
        <location evidence="7">Cell membrane</location>
        <topology evidence="7">Single-pass type II membrane protein</topology>
    </subcellularLocation>
</comment>
<evidence type="ECO:0000256" key="4">
    <source>
        <dbReference type="ARBA" id="ARBA00022692"/>
    </source>
</evidence>
<evidence type="ECO:0000256" key="8">
    <source>
        <dbReference type="SAM" id="Phobius"/>
    </source>
</evidence>
<dbReference type="InterPro" id="IPR003400">
    <property type="entry name" value="ExbD"/>
</dbReference>
<keyword evidence="5 8" id="KW-1133">Transmembrane helix</keyword>
<dbReference type="KEGG" id="cmg:NC81_04490"/>
<dbReference type="GeneID" id="1246254"/>
<proteinExistence type="inferred from homology"/>
<dbReference type="GO" id="GO:0005886">
    <property type="term" value="C:plasma membrane"/>
    <property type="evidence" value="ECO:0007669"/>
    <property type="project" value="UniProtKB-SubCell"/>
</dbReference>
<protein>
    <submittedName>
        <fullName evidence="9">Biopolymer transporter ExbD</fullName>
    </submittedName>
</protein>
<evidence type="ECO:0000256" key="7">
    <source>
        <dbReference type="RuleBase" id="RU003879"/>
    </source>
</evidence>
<dbReference type="PANTHER" id="PTHR30558">
    <property type="entry name" value="EXBD MEMBRANE COMPONENT OF PMF-DRIVEN MACROMOLECULE IMPORT SYSTEM"/>
    <property type="match status" value="1"/>
</dbReference>
<gene>
    <name evidence="9" type="ORF">BD36_04760</name>
</gene>
<dbReference type="KEGG" id="cmm:NC80_04470"/>
<dbReference type="GO" id="GO:0022857">
    <property type="term" value="F:transmembrane transporter activity"/>
    <property type="evidence" value="ECO:0007669"/>
    <property type="project" value="InterPro"/>
</dbReference>
<dbReference type="OMA" id="HPNRVPL"/>
<evidence type="ECO:0000256" key="3">
    <source>
        <dbReference type="ARBA" id="ARBA00022475"/>
    </source>
</evidence>
<reference evidence="9 10" key="1">
    <citation type="submission" date="2014-02" db="EMBL/GenBank/DDBJ databases">
        <authorList>
            <person name="Chen C."/>
            <person name="Conrad T.A."/>
            <person name="Zhou Z."/>
            <person name="Lai Z."/>
            <person name="Zhong G."/>
        </authorList>
    </citation>
    <scope>NUCLEOTIDE SEQUENCE [LARGE SCALE GENOMIC DNA]</scope>
    <source>
        <strain evidence="9 10">Nigg3-28</strain>
    </source>
</reference>
<evidence type="ECO:0000256" key="1">
    <source>
        <dbReference type="ARBA" id="ARBA00004162"/>
    </source>
</evidence>
<name>A0A069ZN20_CHLMR</name>
<dbReference type="KEGG" id="cmx:DNC_04500"/>
<keyword evidence="3" id="KW-1003">Cell membrane</keyword>
<evidence type="ECO:0000256" key="5">
    <source>
        <dbReference type="ARBA" id="ARBA00022989"/>
    </source>
</evidence>
<dbReference type="GO" id="GO:0015031">
    <property type="term" value="P:protein transport"/>
    <property type="evidence" value="ECO:0007669"/>
    <property type="project" value="UniProtKB-KW"/>
</dbReference>
<sequence>MKRFLHEDLEEDPSVNLTPLIDIVFVILMAFMIAMPLIKIDTISLAKGTSSHQPLNQQESKPAEIKVFRNHTITLNDVPISLQELRSQLLVIHAQHPLTIPLLLQDGDTAFKLYQEIKSIIEEAGFQELHIALKN</sequence>
<keyword evidence="7" id="KW-0653">Protein transport</keyword>